<gene>
    <name evidence="2" type="ORF">KXQ929_LOCUS23092</name>
</gene>
<organism evidence="2 3">
    <name type="scientific">Adineta steineri</name>
    <dbReference type="NCBI Taxonomy" id="433720"/>
    <lineage>
        <taxon>Eukaryota</taxon>
        <taxon>Metazoa</taxon>
        <taxon>Spiralia</taxon>
        <taxon>Gnathifera</taxon>
        <taxon>Rotifera</taxon>
        <taxon>Eurotatoria</taxon>
        <taxon>Bdelloidea</taxon>
        <taxon>Adinetida</taxon>
        <taxon>Adinetidae</taxon>
        <taxon>Adineta</taxon>
    </lineage>
</organism>
<sequence length="127" mass="14226">MPLTIIILLFCFLHLFQNIQSRKYQNDDKQCACECCLDDNENCTPTFRSTININPLLDCNNITCNQQSCLTFSQCSIAFGVVSFKEKKGSGSCSQKTISPLSTPAVAIAETHYYPFPTELDAILKQE</sequence>
<evidence type="ECO:0000256" key="1">
    <source>
        <dbReference type="SAM" id="SignalP"/>
    </source>
</evidence>
<reference evidence="2" key="1">
    <citation type="submission" date="2021-02" db="EMBL/GenBank/DDBJ databases">
        <authorList>
            <person name="Nowell W R."/>
        </authorList>
    </citation>
    <scope>NUCLEOTIDE SEQUENCE</scope>
</reference>
<dbReference type="Proteomes" id="UP000663868">
    <property type="component" value="Unassembled WGS sequence"/>
</dbReference>
<protein>
    <submittedName>
        <fullName evidence="2">Uncharacterized protein</fullName>
    </submittedName>
</protein>
<dbReference type="AlphaFoldDB" id="A0A819I1T4"/>
<feature type="chain" id="PRO_5032836476" evidence="1">
    <location>
        <begin position="22"/>
        <end position="127"/>
    </location>
</feature>
<evidence type="ECO:0000313" key="3">
    <source>
        <dbReference type="Proteomes" id="UP000663868"/>
    </source>
</evidence>
<feature type="signal peptide" evidence="1">
    <location>
        <begin position="1"/>
        <end position="21"/>
    </location>
</feature>
<proteinExistence type="predicted"/>
<keyword evidence="1" id="KW-0732">Signal</keyword>
<comment type="caution">
    <text evidence="2">The sequence shown here is derived from an EMBL/GenBank/DDBJ whole genome shotgun (WGS) entry which is preliminary data.</text>
</comment>
<dbReference type="EMBL" id="CAJOBB010001808">
    <property type="protein sequence ID" value="CAF3906204.1"/>
    <property type="molecule type" value="Genomic_DNA"/>
</dbReference>
<name>A0A819I1T4_9BILA</name>
<accession>A0A819I1T4</accession>
<evidence type="ECO:0000313" key="2">
    <source>
        <dbReference type="EMBL" id="CAF3906204.1"/>
    </source>
</evidence>